<proteinExistence type="predicted"/>
<dbReference type="Pfam" id="PF12796">
    <property type="entry name" value="Ank_2"/>
    <property type="match status" value="1"/>
</dbReference>
<comment type="caution">
    <text evidence="1">The sequence shown here is derived from an EMBL/GenBank/DDBJ whole genome shotgun (WGS) entry which is preliminary data.</text>
</comment>
<organism evidence="1 2">
    <name type="scientific">Wandonia haliotis</name>
    <dbReference type="NCBI Taxonomy" id="574963"/>
    <lineage>
        <taxon>Bacteria</taxon>
        <taxon>Pseudomonadati</taxon>
        <taxon>Bacteroidota</taxon>
        <taxon>Flavobacteriia</taxon>
        <taxon>Flavobacteriales</taxon>
        <taxon>Crocinitomicaceae</taxon>
        <taxon>Wandonia</taxon>
    </lineage>
</organism>
<evidence type="ECO:0000313" key="1">
    <source>
        <dbReference type="EMBL" id="GAA0876043.1"/>
    </source>
</evidence>
<dbReference type="RefSeq" id="WP_343788174.1">
    <property type="nucleotide sequence ID" value="NZ_BAAAFH010000021.1"/>
</dbReference>
<protein>
    <recommendedName>
        <fullName evidence="3">Ankyrin repeat domain-containing protein</fullName>
    </recommendedName>
</protein>
<reference evidence="1 2" key="1">
    <citation type="journal article" date="2019" name="Int. J. Syst. Evol. Microbiol.">
        <title>The Global Catalogue of Microorganisms (GCM) 10K type strain sequencing project: providing services to taxonomists for standard genome sequencing and annotation.</title>
        <authorList>
            <consortium name="The Broad Institute Genomics Platform"/>
            <consortium name="The Broad Institute Genome Sequencing Center for Infectious Disease"/>
            <person name="Wu L."/>
            <person name="Ma J."/>
        </authorList>
    </citation>
    <scope>NUCLEOTIDE SEQUENCE [LARGE SCALE GENOMIC DNA]</scope>
    <source>
        <strain evidence="1 2">JCM 16083</strain>
    </source>
</reference>
<dbReference type="SUPFAM" id="SSF48403">
    <property type="entry name" value="Ankyrin repeat"/>
    <property type="match status" value="1"/>
</dbReference>
<accession>A0ABN1MRQ7</accession>
<dbReference type="Proteomes" id="UP001501126">
    <property type="component" value="Unassembled WGS sequence"/>
</dbReference>
<keyword evidence="2" id="KW-1185">Reference proteome</keyword>
<evidence type="ECO:0008006" key="3">
    <source>
        <dbReference type="Google" id="ProtNLM"/>
    </source>
</evidence>
<name>A0ABN1MRQ7_9FLAO</name>
<sequence length="157" mass="17332">MNSKELLNSIHSVNLEAIQNWIDDGGDASLLIELPSGKKSLLQLLIDAIEEDADETTYVEMMQLLIENGADVNYADDVSFSPIFSLIDLEKPQLLQLILEHGASLNGINDELETPLLRAAKNSSTRMMTVLLKYADQKLINTAGSYFAKTPLGISFF</sequence>
<dbReference type="EMBL" id="BAAAFH010000021">
    <property type="protein sequence ID" value="GAA0876043.1"/>
    <property type="molecule type" value="Genomic_DNA"/>
</dbReference>
<evidence type="ECO:0000313" key="2">
    <source>
        <dbReference type="Proteomes" id="UP001501126"/>
    </source>
</evidence>
<dbReference type="InterPro" id="IPR002110">
    <property type="entry name" value="Ankyrin_rpt"/>
</dbReference>
<dbReference type="Gene3D" id="1.25.40.20">
    <property type="entry name" value="Ankyrin repeat-containing domain"/>
    <property type="match status" value="1"/>
</dbReference>
<dbReference type="InterPro" id="IPR036770">
    <property type="entry name" value="Ankyrin_rpt-contain_sf"/>
</dbReference>
<gene>
    <name evidence="1" type="ORF">GCM10009118_24530</name>
</gene>